<accession>A0A4P6JK53</accession>
<reference evidence="1 2" key="1">
    <citation type="submission" date="2019-01" db="EMBL/GenBank/DDBJ databases">
        <title>Ktedonosporobacter rubrisoli SCAWS-G2.</title>
        <authorList>
            <person name="Huang Y."/>
            <person name="Yan B."/>
        </authorList>
    </citation>
    <scope>NUCLEOTIDE SEQUENCE [LARGE SCALE GENOMIC DNA]</scope>
    <source>
        <strain evidence="1 2">SCAWS-G2</strain>
    </source>
</reference>
<evidence type="ECO:0000313" key="2">
    <source>
        <dbReference type="Proteomes" id="UP000290365"/>
    </source>
</evidence>
<dbReference type="OrthoDB" id="155516at2"/>
<dbReference type="EMBL" id="CP035758">
    <property type="protein sequence ID" value="QBD75519.1"/>
    <property type="molecule type" value="Genomic_DNA"/>
</dbReference>
<dbReference type="KEGG" id="kbs:EPA93_05675"/>
<dbReference type="Proteomes" id="UP000290365">
    <property type="component" value="Chromosome"/>
</dbReference>
<name>A0A4P6JK53_KTERU</name>
<evidence type="ECO:0000313" key="1">
    <source>
        <dbReference type="EMBL" id="QBD75519.1"/>
    </source>
</evidence>
<proteinExistence type="predicted"/>
<sequence>MQASTPNSMANCVTIGEHNLIDMTMQVQMTILKGGCGGIGFRGNYDGSFYFFELCRDGSYTLRAFSPSNGSGKILAQGTSPAIRKEVGETNTVAITGKGSNIAGYVNAQQACHVIDGTDYNTYNNELGLRAIANANPTEVVFKDATVWRL</sequence>
<dbReference type="RefSeq" id="WP_129886117.1">
    <property type="nucleotide sequence ID" value="NZ_CP035758.1"/>
</dbReference>
<dbReference type="Gene3D" id="2.60.120.560">
    <property type="entry name" value="Exo-inulinase, domain 1"/>
    <property type="match status" value="1"/>
</dbReference>
<gene>
    <name evidence="1" type="ORF">EPA93_05675</name>
</gene>
<keyword evidence="2" id="KW-1185">Reference proteome</keyword>
<protein>
    <submittedName>
        <fullName evidence="1">Uncharacterized protein</fullName>
    </submittedName>
</protein>
<organism evidence="1 2">
    <name type="scientific">Ktedonosporobacter rubrisoli</name>
    <dbReference type="NCBI Taxonomy" id="2509675"/>
    <lineage>
        <taxon>Bacteria</taxon>
        <taxon>Bacillati</taxon>
        <taxon>Chloroflexota</taxon>
        <taxon>Ktedonobacteria</taxon>
        <taxon>Ktedonobacterales</taxon>
        <taxon>Ktedonosporobacteraceae</taxon>
        <taxon>Ktedonosporobacter</taxon>
    </lineage>
</organism>
<dbReference type="AlphaFoldDB" id="A0A4P6JK53"/>